<protein>
    <submittedName>
        <fullName evidence="6">Unannotated protein</fullName>
    </submittedName>
</protein>
<comment type="similarity">
    <text evidence="1">Belongs to the uracil-DNA glycosylase (UDG) superfamily. UNG family.</text>
</comment>
<accession>A0A6J6C2W4</accession>
<dbReference type="InterPro" id="IPR002043">
    <property type="entry name" value="UDG_fam1"/>
</dbReference>
<dbReference type="GO" id="GO:0004844">
    <property type="term" value="F:uracil DNA N-glycosylase activity"/>
    <property type="evidence" value="ECO:0007669"/>
    <property type="project" value="InterPro"/>
</dbReference>
<evidence type="ECO:0000256" key="4">
    <source>
        <dbReference type="ARBA" id="ARBA00023204"/>
    </source>
</evidence>
<name>A0A6J6C2W4_9ZZZZ</name>
<evidence type="ECO:0000259" key="5">
    <source>
        <dbReference type="SMART" id="SM00986"/>
    </source>
</evidence>
<dbReference type="HAMAP" id="MF_00148">
    <property type="entry name" value="UDG"/>
    <property type="match status" value="1"/>
</dbReference>
<dbReference type="CDD" id="cd10027">
    <property type="entry name" value="UDG-F1-like"/>
    <property type="match status" value="1"/>
</dbReference>
<evidence type="ECO:0000313" key="6">
    <source>
        <dbReference type="EMBL" id="CAB4545731.1"/>
    </source>
</evidence>
<dbReference type="Gene3D" id="3.40.470.10">
    <property type="entry name" value="Uracil-DNA glycosylase-like domain"/>
    <property type="match status" value="1"/>
</dbReference>
<evidence type="ECO:0000256" key="3">
    <source>
        <dbReference type="ARBA" id="ARBA00022801"/>
    </source>
</evidence>
<dbReference type="AlphaFoldDB" id="A0A6J6C2W4"/>
<feature type="domain" description="Uracil-DNA glycosylase-like" evidence="5">
    <location>
        <begin position="47"/>
        <end position="202"/>
    </location>
</feature>
<reference evidence="6" key="1">
    <citation type="submission" date="2020-05" db="EMBL/GenBank/DDBJ databases">
        <authorList>
            <person name="Chiriac C."/>
            <person name="Salcher M."/>
            <person name="Ghai R."/>
            <person name="Kavagutti S V."/>
        </authorList>
    </citation>
    <scope>NUCLEOTIDE SEQUENCE</scope>
</reference>
<organism evidence="6">
    <name type="scientific">freshwater metagenome</name>
    <dbReference type="NCBI Taxonomy" id="449393"/>
    <lineage>
        <taxon>unclassified sequences</taxon>
        <taxon>metagenomes</taxon>
        <taxon>ecological metagenomes</taxon>
    </lineage>
</organism>
<evidence type="ECO:0000256" key="2">
    <source>
        <dbReference type="ARBA" id="ARBA00022763"/>
    </source>
</evidence>
<dbReference type="PANTHER" id="PTHR11264">
    <property type="entry name" value="URACIL-DNA GLYCOSYLASE"/>
    <property type="match status" value="1"/>
</dbReference>
<dbReference type="InterPro" id="IPR036895">
    <property type="entry name" value="Uracil-DNA_glycosylase-like_sf"/>
</dbReference>
<dbReference type="Pfam" id="PF03167">
    <property type="entry name" value="UDG"/>
    <property type="match status" value="1"/>
</dbReference>
<dbReference type="NCBIfam" id="NF003592">
    <property type="entry name" value="PRK05254.1-5"/>
    <property type="match status" value="1"/>
</dbReference>
<proteinExistence type="inferred from homology"/>
<dbReference type="SMART" id="SM00987">
    <property type="entry name" value="UreE_C"/>
    <property type="match status" value="1"/>
</dbReference>
<dbReference type="SMART" id="SM00986">
    <property type="entry name" value="UDG"/>
    <property type="match status" value="1"/>
</dbReference>
<evidence type="ECO:0000256" key="1">
    <source>
        <dbReference type="ARBA" id="ARBA00008184"/>
    </source>
</evidence>
<dbReference type="EMBL" id="CAEZSH010000143">
    <property type="protein sequence ID" value="CAB4545731.1"/>
    <property type="molecule type" value="Genomic_DNA"/>
</dbReference>
<dbReference type="GO" id="GO:0097510">
    <property type="term" value="P:base-excision repair, AP site formation via deaminated base removal"/>
    <property type="evidence" value="ECO:0007669"/>
    <property type="project" value="TreeGrafter"/>
</dbReference>
<gene>
    <name evidence="6" type="ORF">UFOPK1410_00953</name>
</gene>
<dbReference type="SUPFAM" id="SSF52141">
    <property type="entry name" value="Uracil-DNA glycosylase-like"/>
    <property type="match status" value="1"/>
</dbReference>
<keyword evidence="2" id="KW-0227">DNA damage</keyword>
<sequence>MKDLVSLHVHSSWATVFEPINPLIKELLSKIASEDLSPSLDSIFRAFESDLESVRCVIVGQDPYPTPGNAMGLAFSIPPSVKKIPQSLKNIFAELENDQGTTPPSSGDLSAWSAAGVLLLNRVLTTREGESNAHSNIGWQQITDHIAAELGKREVVAVLWGKQAQELSRFFTYKLEGVHPSPLSAYRGFFGSKPFSEVNQLLVAQGREPIDWSL</sequence>
<dbReference type="PANTHER" id="PTHR11264:SF0">
    <property type="entry name" value="URACIL-DNA GLYCOSYLASE"/>
    <property type="match status" value="1"/>
</dbReference>
<keyword evidence="3" id="KW-0378">Hydrolase</keyword>
<dbReference type="NCBIfam" id="NF003588">
    <property type="entry name" value="PRK05254.1-1"/>
    <property type="match status" value="1"/>
</dbReference>
<keyword evidence="4" id="KW-0234">DNA repair</keyword>
<dbReference type="InterPro" id="IPR005122">
    <property type="entry name" value="Uracil-DNA_glycosylase-like"/>
</dbReference>